<dbReference type="Pfam" id="PF09997">
    <property type="entry name" value="DUF2238"/>
    <property type="match status" value="1"/>
</dbReference>
<name>A0A2M6P0H6_9BACT</name>
<dbReference type="EMBL" id="PFBW01000164">
    <property type="protein sequence ID" value="PIR77207.1"/>
    <property type="molecule type" value="Genomic_DNA"/>
</dbReference>
<evidence type="ECO:0000313" key="2">
    <source>
        <dbReference type="EMBL" id="PIR77207.1"/>
    </source>
</evidence>
<gene>
    <name evidence="2" type="ORF">COU30_03730</name>
</gene>
<dbReference type="Proteomes" id="UP000228528">
    <property type="component" value="Unassembled WGS sequence"/>
</dbReference>
<evidence type="ECO:0000313" key="3">
    <source>
        <dbReference type="Proteomes" id="UP000228528"/>
    </source>
</evidence>
<sequence>MNNKIHAKTSSQCLKILSIIGALYICIVLNWLVGIVTVGLIMVTTLIIFATPVFKKSPQKYLIDSAISLLYLLHIIAMAKGLYEHGNIDLLLHTYGGFLCFFAIWIIATQQKKKLSIKTICLIGILGTLCIGALWEGFEWMWDTAMEYSNMPKAQKGTIDTITDMLANGGGAVLAAVSIQIKHIYKKVINIHIPPQSKKLSIDQKIVV</sequence>
<reference evidence="3" key="1">
    <citation type="submission" date="2017-09" db="EMBL/GenBank/DDBJ databases">
        <title>Depth-based differentiation of microbial function through sediment-hosted aquifers and enrichment of novel symbionts in the deep terrestrial subsurface.</title>
        <authorList>
            <person name="Probst A.J."/>
            <person name="Ladd B."/>
            <person name="Jarett J.K."/>
            <person name="Geller-Mcgrath D.E."/>
            <person name="Sieber C.M.K."/>
            <person name="Emerson J.B."/>
            <person name="Anantharaman K."/>
            <person name="Thomas B.C."/>
            <person name="Malmstrom R."/>
            <person name="Stieglmeier M."/>
            <person name="Klingl A."/>
            <person name="Woyke T."/>
            <person name="Ryan C.M."/>
            <person name="Banfield J.F."/>
        </authorList>
    </citation>
    <scope>NUCLEOTIDE SEQUENCE [LARGE SCALE GENOMIC DNA]</scope>
</reference>
<feature type="transmembrane region" description="Helical" evidence="1">
    <location>
        <begin position="16"/>
        <end position="49"/>
    </location>
</feature>
<dbReference type="AlphaFoldDB" id="A0A2M6P0H6"/>
<feature type="transmembrane region" description="Helical" evidence="1">
    <location>
        <begin position="90"/>
        <end position="108"/>
    </location>
</feature>
<keyword evidence="1" id="KW-1133">Transmembrane helix</keyword>
<accession>A0A2M6P0H6</accession>
<organism evidence="2 3">
    <name type="scientific">Candidatus Magasanikbacteria bacterium CG10_big_fil_rev_8_21_14_0_10_38_6</name>
    <dbReference type="NCBI Taxonomy" id="1974647"/>
    <lineage>
        <taxon>Bacteria</taxon>
        <taxon>Candidatus Magasanikiibacteriota</taxon>
    </lineage>
</organism>
<dbReference type="InterPro" id="IPR014509">
    <property type="entry name" value="YjdF-like"/>
</dbReference>
<feature type="transmembrane region" description="Helical" evidence="1">
    <location>
        <begin position="61"/>
        <end position="78"/>
    </location>
</feature>
<proteinExistence type="predicted"/>
<feature type="transmembrane region" description="Helical" evidence="1">
    <location>
        <begin position="115"/>
        <end position="135"/>
    </location>
</feature>
<evidence type="ECO:0008006" key="4">
    <source>
        <dbReference type="Google" id="ProtNLM"/>
    </source>
</evidence>
<evidence type="ECO:0000256" key="1">
    <source>
        <dbReference type="SAM" id="Phobius"/>
    </source>
</evidence>
<protein>
    <recommendedName>
        <fullName evidence="4">DUF2238 domain-containing protein</fullName>
    </recommendedName>
</protein>
<keyword evidence="1" id="KW-0812">Transmembrane</keyword>
<comment type="caution">
    <text evidence="2">The sequence shown here is derived from an EMBL/GenBank/DDBJ whole genome shotgun (WGS) entry which is preliminary data.</text>
</comment>
<keyword evidence="1" id="KW-0472">Membrane</keyword>